<keyword evidence="1" id="KW-0472">Membrane</keyword>
<dbReference type="PANTHER" id="PTHR35165">
    <property type="entry name" value="OS08G0113900 PROTEIN"/>
    <property type="match status" value="1"/>
</dbReference>
<feature type="transmembrane region" description="Helical" evidence="1">
    <location>
        <begin position="28"/>
        <end position="48"/>
    </location>
</feature>
<sequence length="118" mass="13661">MGSPNKEKTDIIGSDKEFQYKITFIKKIIFLFVSLLVSLAGGLTITWWRYEYHPDNRQLWMVPFGLVLLVTPAIVWFSLVFSDSCTLNITNIDQDMMIISRETQFVPSLKDSIPDPER</sequence>
<keyword evidence="1" id="KW-1133">Transmembrane helix</keyword>
<feature type="transmembrane region" description="Helical" evidence="1">
    <location>
        <begin position="60"/>
        <end position="81"/>
    </location>
</feature>
<evidence type="ECO:0000313" key="3">
    <source>
        <dbReference type="Proteomes" id="UP000030645"/>
    </source>
</evidence>
<gene>
    <name evidence="2" type="ORF">L484_023439</name>
</gene>
<evidence type="ECO:0000256" key="1">
    <source>
        <dbReference type="SAM" id="Phobius"/>
    </source>
</evidence>
<protein>
    <submittedName>
        <fullName evidence="2">Uncharacterized protein</fullName>
    </submittedName>
</protein>
<dbReference type="EMBL" id="KE344887">
    <property type="protein sequence ID" value="EXB83833.1"/>
    <property type="molecule type" value="Genomic_DNA"/>
</dbReference>
<dbReference type="PANTHER" id="PTHR35165:SF1">
    <property type="entry name" value="OS04G0577375 PROTEIN"/>
    <property type="match status" value="1"/>
</dbReference>
<dbReference type="AlphaFoldDB" id="W9RNV5"/>
<keyword evidence="1" id="KW-0812">Transmembrane</keyword>
<dbReference type="Pfam" id="PF16594">
    <property type="entry name" value="ATP-synt_Z"/>
    <property type="match status" value="1"/>
</dbReference>
<accession>W9RNV5</accession>
<dbReference type="Proteomes" id="UP000030645">
    <property type="component" value="Unassembled WGS sequence"/>
</dbReference>
<organism evidence="2 3">
    <name type="scientific">Morus notabilis</name>
    <dbReference type="NCBI Taxonomy" id="981085"/>
    <lineage>
        <taxon>Eukaryota</taxon>
        <taxon>Viridiplantae</taxon>
        <taxon>Streptophyta</taxon>
        <taxon>Embryophyta</taxon>
        <taxon>Tracheophyta</taxon>
        <taxon>Spermatophyta</taxon>
        <taxon>Magnoliopsida</taxon>
        <taxon>eudicotyledons</taxon>
        <taxon>Gunneridae</taxon>
        <taxon>Pentapetalae</taxon>
        <taxon>rosids</taxon>
        <taxon>fabids</taxon>
        <taxon>Rosales</taxon>
        <taxon>Moraceae</taxon>
        <taxon>Moreae</taxon>
        <taxon>Morus</taxon>
    </lineage>
</organism>
<keyword evidence="3" id="KW-1185">Reference proteome</keyword>
<reference evidence="3" key="1">
    <citation type="submission" date="2013-01" db="EMBL/GenBank/DDBJ databases">
        <title>Draft Genome Sequence of a Mulberry Tree, Morus notabilis C.K. Schneid.</title>
        <authorList>
            <person name="He N."/>
            <person name="Zhao S."/>
        </authorList>
    </citation>
    <scope>NUCLEOTIDE SEQUENCE</scope>
</reference>
<evidence type="ECO:0000313" key="2">
    <source>
        <dbReference type="EMBL" id="EXB83833.1"/>
    </source>
</evidence>
<proteinExistence type="predicted"/>
<name>W9RNV5_9ROSA</name>
<dbReference type="InterPro" id="IPR032238">
    <property type="entry name" value="ATP-synth_Z"/>
</dbReference>